<dbReference type="STRING" id="651661.SAMN05660293_05637"/>
<accession>A0A1T5HI27</accession>
<dbReference type="InterPro" id="IPR003779">
    <property type="entry name" value="CMD-like"/>
</dbReference>
<proteinExistence type="predicted"/>
<dbReference type="AlphaFoldDB" id="A0A1T5HI27"/>
<name>A0A1T5HI27_9BACT</name>
<keyword evidence="2" id="KW-0560">Oxidoreductase</keyword>
<organism evidence="2 3">
    <name type="scientific">Dyadobacter psychrophilus</name>
    <dbReference type="NCBI Taxonomy" id="651661"/>
    <lineage>
        <taxon>Bacteria</taxon>
        <taxon>Pseudomonadati</taxon>
        <taxon>Bacteroidota</taxon>
        <taxon>Cytophagia</taxon>
        <taxon>Cytophagales</taxon>
        <taxon>Spirosomataceae</taxon>
        <taxon>Dyadobacter</taxon>
    </lineage>
</organism>
<evidence type="ECO:0000313" key="2">
    <source>
        <dbReference type="EMBL" id="SKC20323.1"/>
    </source>
</evidence>
<dbReference type="PANTHER" id="PTHR33570:SF2">
    <property type="entry name" value="CARBOXYMUCONOLACTONE DECARBOXYLASE-LIKE DOMAIN-CONTAINING PROTEIN"/>
    <property type="match status" value="1"/>
</dbReference>
<dbReference type="EMBL" id="FUZA01000017">
    <property type="protein sequence ID" value="SKC20323.1"/>
    <property type="molecule type" value="Genomic_DNA"/>
</dbReference>
<feature type="domain" description="Carboxymuconolactone decarboxylase-like" evidence="1">
    <location>
        <begin position="37"/>
        <end position="102"/>
    </location>
</feature>
<reference evidence="3" key="1">
    <citation type="submission" date="2017-02" db="EMBL/GenBank/DDBJ databases">
        <authorList>
            <person name="Varghese N."/>
            <person name="Submissions S."/>
        </authorList>
    </citation>
    <scope>NUCLEOTIDE SEQUENCE [LARGE SCALE GENOMIC DNA]</scope>
    <source>
        <strain evidence="3">DSM 22270</strain>
    </source>
</reference>
<dbReference type="RefSeq" id="WP_170916754.1">
    <property type="nucleotide sequence ID" value="NZ_FUZA01000017.1"/>
</dbReference>
<dbReference type="InterPro" id="IPR029032">
    <property type="entry name" value="AhpD-like"/>
</dbReference>
<dbReference type="GO" id="GO:0051920">
    <property type="term" value="F:peroxiredoxin activity"/>
    <property type="evidence" value="ECO:0007669"/>
    <property type="project" value="InterPro"/>
</dbReference>
<dbReference type="Gene3D" id="1.20.1290.10">
    <property type="entry name" value="AhpD-like"/>
    <property type="match status" value="1"/>
</dbReference>
<dbReference type="InterPro" id="IPR052512">
    <property type="entry name" value="4CMD/NDH-1_regulator"/>
</dbReference>
<dbReference type="PANTHER" id="PTHR33570">
    <property type="entry name" value="4-CARBOXYMUCONOLACTONE DECARBOXYLASE FAMILY PROTEIN"/>
    <property type="match status" value="1"/>
</dbReference>
<keyword evidence="3" id="KW-1185">Reference proteome</keyword>
<dbReference type="Proteomes" id="UP000190897">
    <property type="component" value="Unassembled WGS sequence"/>
</dbReference>
<evidence type="ECO:0000313" key="3">
    <source>
        <dbReference type="Proteomes" id="UP000190897"/>
    </source>
</evidence>
<gene>
    <name evidence="2" type="ORF">SAMN05660293_05637</name>
</gene>
<keyword evidence="2" id="KW-0575">Peroxidase</keyword>
<feature type="domain" description="Carboxymuconolactone decarboxylase-like" evidence="1">
    <location>
        <begin position="163"/>
        <end position="247"/>
    </location>
</feature>
<sequence length="254" mass="27659">MDLSKNKLRTIRLKPAAFITVLAVVLMTVNSIKAQNVASSKEGLAPKEKSIIIISSLTAQGEIPELKKQLGAGLDQGLSVNEIKEVLVHTYAYCGFPRSIRGLQTFMQVIEERKARGIHNNMGKEASVVPADSNKYERGKKILGELTGTPQPEQPSGYGAFAPAIDTFLKEHLFADIFERDVLTYGQRELVTISVISAIGQAEPMLKSHLSISLRTGWSPAQLKEFVTVIAPTIGKQKTTAADTVLNEVLSSNK</sequence>
<protein>
    <submittedName>
        <fullName evidence="2">Uncharacterized conserved protein YurZ, alkylhydroperoxidase/carboxymuconolactone decarboxylase family</fullName>
    </submittedName>
</protein>
<dbReference type="Pfam" id="PF02627">
    <property type="entry name" value="CMD"/>
    <property type="match status" value="2"/>
</dbReference>
<evidence type="ECO:0000259" key="1">
    <source>
        <dbReference type="Pfam" id="PF02627"/>
    </source>
</evidence>
<dbReference type="SUPFAM" id="SSF69118">
    <property type="entry name" value="AhpD-like"/>
    <property type="match status" value="1"/>
</dbReference>